<reference evidence="4" key="1">
    <citation type="submission" date="2019-02" db="EMBL/GenBank/DDBJ databases">
        <authorList>
            <person name="Gruber-Vodicka R. H."/>
            <person name="Seah K. B. B."/>
        </authorList>
    </citation>
    <scope>NUCLEOTIDE SEQUENCE</scope>
    <source>
        <strain evidence="5">BECK_S127</strain>
        <strain evidence="4">BECK_S1320</strain>
        <strain evidence="3">BECK_S1321</strain>
    </source>
</reference>
<dbReference type="EMBL" id="CAADFU010000017">
    <property type="protein sequence ID" value="VFK42530.1"/>
    <property type="molecule type" value="Genomic_DNA"/>
</dbReference>
<dbReference type="Gene3D" id="1.10.150.130">
    <property type="match status" value="1"/>
</dbReference>
<evidence type="ECO:0000256" key="1">
    <source>
        <dbReference type="ARBA" id="ARBA00023125"/>
    </source>
</evidence>
<name>A0A450YLX4_9GAMM</name>
<organism evidence="4">
    <name type="scientific">Candidatus Kentrum sp. SD</name>
    <dbReference type="NCBI Taxonomy" id="2126332"/>
    <lineage>
        <taxon>Bacteria</taxon>
        <taxon>Pseudomonadati</taxon>
        <taxon>Pseudomonadota</taxon>
        <taxon>Gammaproteobacteria</taxon>
        <taxon>Candidatus Kentrum</taxon>
    </lineage>
</organism>
<dbReference type="InterPro" id="IPR053876">
    <property type="entry name" value="Phage_int_M"/>
</dbReference>
<dbReference type="GO" id="GO:0003677">
    <property type="term" value="F:DNA binding"/>
    <property type="evidence" value="ECO:0007669"/>
    <property type="project" value="UniProtKB-KW"/>
</dbReference>
<evidence type="ECO:0000313" key="5">
    <source>
        <dbReference type="EMBL" id="VFK78168.1"/>
    </source>
</evidence>
<accession>A0A450YLX4</accession>
<dbReference type="AlphaFoldDB" id="A0A450YLX4"/>
<evidence type="ECO:0000313" key="4">
    <source>
        <dbReference type="EMBL" id="VFK42530.1"/>
    </source>
</evidence>
<evidence type="ECO:0000313" key="3">
    <source>
        <dbReference type="EMBL" id="VFK37872.1"/>
    </source>
</evidence>
<dbReference type="InterPro" id="IPR010998">
    <property type="entry name" value="Integrase_recombinase_N"/>
</dbReference>
<feature type="domain" description="Phage integrase central" evidence="2">
    <location>
        <begin position="38"/>
        <end position="83"/>
    </location>
</feature>
<dbReference type="EMBL" id="CAADFR010000018">
    <property type="protein sequence ID" value="VFK37872.1"/>
    <property type="molecule type" value="Genomic_DNA"/>
</dbReference>
<dbReference type="EMBL" id="CAADHB010000008">
    <property type="protein sequence ID" value="VFK78168.1"/>
    <property type="molecule type" value="Genomic_DNA"/>
</dbReference>
<dbReference type="Pfam" id="PF22022">
    <property type="entry name" value="Phage_int_M"/>
    <property type="match status" value="1"/>
</dbReference>
<sequence>MAANIETRRVNYWLMEIDPSKNRKAQKSAQTEQSENSFEAIAREWFAKHSPDWADTHSKRVIRRLEREVFPWVGGQPISGIPPLNYASSEKSVFQKAKFGIGREP</sequence>
<proteinExistence type="predicted"/>
<protein>
    <recommendedName>
        <fullName evidence="2">Phage integrase central domain-containing protein</fullName>
    </recommendedName>
</protein>
<keyword evidence="1" id="KW-0238">DNA-binding</keyword>
<gene>
    <name evidence="5" type="ORF">BECKSD772D_GA0070982_100835</name>
    <name evidence="4" type="ORF">BECKSD772E_GA0070983_101737</name>
    <name evidence="3" type="ORF">BECKSD772F_GA0070984_101837</name>
</gene>
<evidence type="ECO:0000259" key="2">
    <source>
        <dbReference type="Pfam" id="PF22022"/>
    </source>
</evidence>